<keyword evidence="1" id="KW-1133">Transmembrane helix</keyword>
<feature type="transmembrane region" description="Helical" evidence="1">
    <location>
        <begin position="204"/>
        <end position="230"/>
    </location>
</feature>
<dbReference type="OrthoDB" id="5838269at2759"/>
<dbReference type="CTD" id="9839325"/>
<dbReference type="RefSeq" id="XP_003115448.2">
    <property type="nucleotide sequence ID" value="XM_003115400.2"/>
</dbReference>
<evidence type="ECO:0000256" key="1">
    <source>
        <dbReference type="SAM" id="Phobius"/>
    </source>
</evidence>
<feature type="transmembrane region" description="Helical" evidence="1">
    <location>
        <begin position="148"/>
        <end position="167"/>
    </location>
</feature>
<feature type="transmembrane region" description="Helical" evidence="1">
    <location>
        <begin position="291"/>
        <end position="309"/>
    </location>
</feature>
<evidence type="ECO:0008006" key="4">
    <source>
        <dbReference type="Google" id="ProtNLM"/>
    </source>
</evidence>
<dbReference type="InterPro" id="IPR019422">
    <property type="entry name" value="7TM_GPCR_serpentine_rcpt_Srh"/>
</dbReference>
<organism evidence="3">
    <name type="scientific">Caenorhabditis remanei</name>
    <name type="common">Caenorhabditis vulgaris</name>
    <dbReference type="NCBI Taxonomy" id="31234"/>
    <lineage>
        <taxon>Eukaryota</taxon>
        <taxon>Metazoa</taxon>
        <taxon>Ecdysozoa</taxon>
        <taxon>Nematoda</taxon>
        <taxon>Chromadorea</taxon>
        <taxon>Rhabditida</taxon>
        <taxon>Rhabditina</taxon>
        <taxon>Rhabditomorpha</taxon>
        <taxon>Rhabditoidea</taxon>
        <taxon>Rhabditidae</taxon>
        <taxon>Peloderinae</taxon>
        <taxon>Caenorhabditis</taxon>
    </lineage>
</organism>
<feature type="transmembrane region" description="Helical" evidence="1">
    <location>
        <begin position="29"/>
        <end position="52"/>
    </location>
</feature>
<proteinExistence type="predicted"/>
<feature type="transmembrane region" description="Helical" evidence="1">
    <location>
        <begin position="107"/>
        <end position="127"/>
    </location>
</feature>
<dbReference type="AlphaFoldDB" id="E3LLG5"/>
<dbReference type="InParanoid" id="E3LLG5"/>
<dbReference type="InterPro" id="IPR053220">
    <property type="entry name" value="Nematode_rcpt-like_serp_H"/>
</dbReference>
<reference evidence="2" key="1">
    <citation type="submission" date="2007-07" db="EMBL/GenBank/DDBJ databases">
        <title>PCAP assembly of the Caenorhabditis remanei genome.</title>
        <authorList>
            <consortium name="The Caenorhabditis remanei Sequencing Consortium"/>
            <person name="Wilson R.K."/>
        </authorList>
    </citation>
    <scope>NUCLEOTIDE SEQUENCE [LARGE SCALE GENOMIC DNA]</scope>
    <source>
        <strain evidence="2">PB4641</strain>
    </source>
</reference>
<dbReference type="KEGG" id="crq:GCK72_019236"/>
<dbReference type="GeneID" id="9839325"/>
<dbReference type="OMA" id="MAINFIM"/>
<sequence length="347" mass="39835">MTIYWPDYVASICRQNHTYFDSGEFLLSAYHFIALFTLPLAIFTFFVIVRVTPRKMKKMKIPMIISHAWSTNLDLFFTVLAAPCLFFPSAAGVPLGTFSALGVSSRFVAYYGQVSIVMMAINFIMLLENRHSQIPMIRFKITNHQFRLVYFAVNYTLALLYIVPFYLDSDDQLELRKFVFKRIPCPVVEFYEKGTFVLLKGGEFLPFLTITGGLIIVLGQTLFFSIHTVYHLNYVKNASVSESTKALQRRFLRYVAMQMTVPWAVLAGPIFYSLYADRNDYYNQAFNNFSMLFMAIHGLLSNYCALFIIKPYRVFVRNLIKGNIDFNSTGTTHNAPQISVRLGSVSD</sequence>
<accession>E3LLG5</accession>
<dbReference type="PANTHER" id="PTHR22941">
    <property type="entry name" value="SERPENTINE RECEPTOR"/>
    <property type="match status" value="1"/>
</dbReference>
<dbReference type="Pfam" id="PF10318">
    <property type="entry name" value="7TM_GPCR_Srh"/>
    <property type="match status" value="1"/>
</dbReference>
<evidence type="ECO:0000313" key="2">
    <source>
        <dbReference type="EMBL" id="EFO99935.1"/>
    </source>
</evidence>
<keyword evidence="1" id="KW-0812">Transmembrane</keyword>
<keyword evidence="3" id="KW-1185">Reference proteome</keyword>
<dbReference type="PANTHER" id="PTHR22941:SF155">
    <property type="entry name" value="SERPENTINE RECEPTOR, CLASS H"/>
    <property type="match status" value="1"/>
</dbReference>
<gene>
    <name evidence="2" type="ORF">CRE_18540</name>
</gene>
<protein>
    <recommendedName>
        <fullName evidence="4">Serpentine Receptor, class H</fullName>
    </recommendedName>
</protein>
<dbReference type="HOGENOM" id="CLU_042960_0_2_1"/>
<feature type="transmembrane region" description="Helical" evidence="1">
    <location>
        <begin position="73"/>
        <end position="95"/>
    </location>
</feature>
<dbReference type="EMBL" id="DS268410">
    <property type="protein sequence ID" value="EFO99935.1"/>
    <property type="molecule type" value="Genomic_DNA"/>
</dbReference>
<name>E3LLG5_CAERE</name>
<feature type="transmembrane region" description="Helical" evidence="1">
    <location>
        <begin position="251"/>
        <end position="271"/>
    </location>
</feature>
<dbReference type="Proteomes" id="UP000008281">
    <property type="component" value="Unassembled WGS sequence"/>
</dbReference>
<keyword evidence="1" id="KW-0472">Membrane</keyword>
<evidence type="ECO:0000313" key="3">
    <source>
        <dbReference type="Proteomes" id="UP000008281"/>
    </source>
</evidence>
<dbReference type="eggNOG" id="ENOG502TG53">
    <property type="taxonomic scope" value="Eukaryota"/>
</dbReference>